<evidence type="ECO:0000313" key="6">
    <source>
        <dbReference type="Proteomes" id="UP000038010"/>
    </source>
</evidence>
<gene>
    <name evidence="5" type="ORF">AB675_2341</name>
</gene>
<reference evidence="5 6" key="1">
    <citation type="submission" date="2015-06" db="EMBL/GenBank/DDBJ databases">
        <title>Draft genome of the ant-associated black yeast Phialophora attae CBS 131958.</title>
        <authorList>
            <person name="Moreno L.F."/>
            <person name="Stielow B.J."/>
            <person name="de Hoog S."/>
            <person name="Vicente V.A."/>
            <person name="Weiss V.A."/>
            <person name="de Vries M."/>
            <person name="Cruz L.M."/>
            <person name="Souza E.M."/>
        </authorList>
    </citation>
    <scope>NUCLEOTIDE SEQUENCE [LARGE SCALE GENOMIC DNA]</scope>
    <source>
        <strain evidence="5 6">CBS 131958</strain>
    </source>
</reference>
<dbReference type="InterPro" id="IPR033140">
    <property type="entry name" value="Lipase_GDXG_put_SER_AS"/>
</dbReference>
<dbReference type="STRING" id="1664694.A0A0N0NRE3"/>
<dbReference type="Proteomes" id="UP000038010">
    <property type="component" value="Unassembled WGS sequence"/>
</dbReference>
<comment type="caution">
    <text evidence="5">The sequence shown here is derived from an EMBL/GenBank/DDBJ whole genome shotgun (WGS) entry which is preliminary data.</text>
</comment>
<dbReference type="InterPro" id="IPR050300">
    <property type="entry name" value="GDXG_lipolytic_enzyme"/>
</dbReference>
<protein>
    <recommendedName>
        <fullName evidence="4">Alpha/beta hydrolase fold-3 domain-containing protein</fullName>
    </recommendedName>
</protein>
<dbReference type="OrthoDB" id="2152029at2759"/>
<keyword evidence="6" id="KW-1185">Reference proteome</keyword>
<dbReference type="SUPFAM" id="SSF53474">
    <property type="entry name" value="alpha/beta-Hydrolases"/>
    <property type="match status" value="1"/>
</dbReference>
<dbReference type="Pfam" id="PF07859">
    <property type="entry name" value="Abhydrolase_3"/>
    <property type="match status" value="1"/>
</dbReference>
<keyword evidence="2" id="KW-0378">Hydrolase</keyword>
<name>A0A0N0NRE3_9EURO</name>
<feature type="active site" evidence="3">
    <location>
        <position position="172"/>
    </location>
</feature>
<feature type="domain" description="Alpha/beta hydrolase fold-3" evidence="4">
    <location>
        <begin position="95"/>
        <end position="320"/>
    </location>
</feature>
<dbReference type="PROSITE" id="PS01174">
    <property type="entry name" value="LIPASE_GDXG_SER"/>
    <property type="match status" value="1"/>
</dbReference>
<dbReference type="EMBL" id="LFJN01000002">
    <property type="protein sequence ID" value="KPI44991.1"/>
    <property type="molecule type" value="Genomic_DNA"/>
</dbReference>
<proteinExistence type="inferred from homology"/>
<dbReference type="GeneID" id="28734186"/>
<comment type="similarity">
    <text evidence="1">Belongs to the 'GDXG' lipolytic enzyme family.</text>
</comment>
<sequence>MNSTSKTNGDENSNSSIKIAHRDDLSLLYRIMRVLIRPLRPKLAGMPKKPWPAGSPKLSPPSLKNVTIKDRSVENVYLYTLVPTLSRKRAPTHSVYYFAGGGFQSPPSKDHWKLCAALAEDLSATHEFTVVSYPLAPENTAAVTLPMLHSLLRVLMREAGEAGKSVVLAGDSSGGNLAICLGFWWAKELQQPSAHMHIKDVEGAAERPKDAPPPSTPLSVFAMAPAVDLTNQNPQINEIDNYDHGRREEIHWLSDKADDPSVSPLFDDFEPVKRADIRVNGLVGTYDLLAPDDQLFIEKLKEHQVEGEWMVWEGQMHCFPLAFGYGIRESKEGKEWIVGVLRRDAERTDKLKINGKGVE</sequence>
<dbReference type="InterPro" id="IPR029058">
    <property type="entry name" value="AB_hydrolase_fold"/>
</dbReference>
<evidence type="ECO:0000259" key="4">
    <source>
        <dbReference type="Pfam" id="PF07859"/>
    </source>
</evidence>
<dbReference type="RefSeq" id="XP_018004954.1">
    <property type="nucleotide sequence ID" value="XM_018142306.1"/>
</dbReference>
<dbReference type="VEuPathDB" id="FungiDB:AB675_2341"/>
<evidence type="ECO:0000256" key="3">
    <source>
        <dbReference type="PROSITE-ProRule" id="PRU10038"/>
    </source>
</evidence>
<evidence type="ECO:0000313" key="5">
    <source>
        <dbReference type="EMBL" id="KPI44991.1"/>
    </source>
</evidence>
<evidence type="ECO:0000256" key="1">
    <source>
        <dbReference type="ARBA" id="ARBA00010515"/>
    </source>
</evidence>
<dbReference type="PANTHER" id="PTHR48081">
    <property type="entry name" value="AB HYDROLASE SUPERFAMILY PROTEIN C4A8.06C"/>
    <property type="match status" value="1"/>
</dbReference>
<dbReference type="AlphaFoldDB" id="A0A0N0NRE3"/>
<dbReference type="PANTHER" id="PTHR48081:SF8">
    <property type="entry name" value="ALPHA_BETA HYDROLASE FOLD-3 DOMAIN-CONTAINING PROTEIN-RELATED"/>
    <property type="match status" value="1"/>
</dbReference>
<dbReference type="Gene3D" id="3.40.50.1820">
    <property type="entry name" value="alpha/beta hydrolase"/>
    <property type="match status" value="1"/>
</dbReference>
<dbReference type="InterPro" id="IPR013094">
    <property type="entry name" value="AB_hydrolase_3"/>
</dbReference>
<evidence type="ECO:0000256" key="2">
    <source>
        <dbReference type="ARBA" id="ARBA00022801"/>
    </source>
</evidence>
<organism evidence="5 6">
    <name type="scientific">Cyphellophora attinorum</name>
    <dbReference type="NCBI Taxonomy" id="1664694"/>
    <lineage>
        <taxon>Eukaryota</taxon>
        <taxon>Fungi</taxon>
        <taxon>Dikarya</taxon>
        <taxon>Ascomycota</taxon>
        <taxon>Pezizomycotina</taxon>
        <taxon>Eurotiomycetes</taxon>
        <taxon>Chaetothyriomycetidae</taxon>
        <taxon>Chaetothyriales</taxon>
        <taxon>Cyphellophoraceae</taxon>
        <taxon>Cyphellophora</taxon>
    </lineage>
</organism>
<dbReference type="GO" id="GO:0016787">
    <property type="term" value="F:hydrolase activity"/>
    <property type="evidence" value="ECO:0007669"/>
    <property type="project" value="UniProtKB-KW"/>
</dbReference>
<accession>A0A0N0NRE3</accession>